<feature type="signal peptide" evidence="2">
    <location>
        <begin position="1"/>
        <end position="23"/>
    </location>
</feature>
<reference evidence="3" key="2">
    <citation type="submission" date="2023-06" db="EMBL/GenBank/DDBJ databases">
        <authorList>
            <consortium name="Lawrence Berkeley National Laboratory"/>
            <person name="Haridas S."/>
            <person name="Hensen N."/>
            <person name="Bonometti L."/>
            <person name="Westerberg I."/>
            <person name="Brannstrom I.O."/>
            <person name="Guillou S."/>
            <person name="Cros-Aarteil S."/>
            <person name="Calhoun S."/>
            <person name="Kuo A."/>
            <person name="Mondo S."/>
            <person name="Pangilinan J."/>
            <person name="Riley R."/>
            <person name="Labutti K."/>
            <person name="Andreopoulos B."/>
            <person name="Lipzen A."/>
            <person name="Chen C."/>
            <person name="Yanf M."/>
            <person name="Daum C."/>
            <person name="Ng V."/>
            <person name="Clum A."/>
            <person name="Steindorff A."/>
            <person name="Ohm R."/>
            <person name="Martin F."/>
            <person name="Silar P."/>
            <person name="Natvig D."/>
            <person name="Lalanne C."/>
            <person name="Gautier V."/>
            <person name="Ament-Velasquez S.L."/>
            <person name="Kruys A."/>
            <person name="Hutchinson M.I."/>
            <person name="Powell A.J."/>
            <person name="Barry K."/>
            <person name="Miller A.N."/>
            <person name="Grigoriev I.V."/>
            <person name="Debuchy R."/>
            <person name="Gladieux P."/>
            <person name="Thoren M.H."/>
            <person name="Johannesson H."/>
        </authorList>
    </citation>
    <scope>NUCLEOTIDE SEQUENCE</scope>
    <source>
        <strain evidence="3">CBS 955.72</strain>
    </source>
</reference>
<comment type="caution">
    <text evidence="3">The sequence shown here is derived from an EMBL/GenBank/DDBJ whole genome shotgun (WGS) entry which is preliminary data.</text>
</comment>
<evidence type="ECO:0000313" key="3">
    <source>
        <dbReference type="EMBL" id="KAK3343820.1"/>
    </source>
</evidence>
<name>A0AAJ0H8M5_9PEZI</name>
<proteinExistence type="predicted"/>
<accession>A0AAJ0H8M5</accession>
<dbReference type="AlphaFoldDB" id="A0AAJ0H8M5"/>
<keyword evidence="2" id="KW-0732">Signal</keyword>
<gene>
    <name evidence="3" type="ORF">B0T25DRAFT_555260</name>
</gene>
<evidence type="ECO:0008006" key="5">
    <source>
        <dbReference type="Google" id="ProtNLM"/>
    </source>
</evidence>
<feature type="compositionally biased region" description="Basic and acidic residues" evidence="1">
    <location>
        <begin position="89"/>
        <end position="102"/>
    </location>
</feature>
<keyword evidence="4" id="KW-1185">Reference proteome</keyword>
<dbReference type="Proteomes" id="UP001275084">
    <property type="component" value="Unassembled WGS sequence"/>
</dbReference>
<dbReference type="EMBL" id="JAUIQD010000007">
    <property type="protein sequence ID" value="KAK3343820.1"/>
    <property type="molecule type" value="Genomic_DNA"/>
</dbReference>
<feature type="chain" id="PRO_5042568244" description="Secreted protein" evidence="2">
    <location>
        <begin position="24"/>
        <end position="102"/>
    </location>
</feature>
<protein>
    <recommendedName>
        <fullName evidence="5">Secreted protein</fullName>
    </recommendedName>
</protein>
<evidence type="ECO:0000313" key="4">
    <source>
        <dbReference type="Proteomes" id="UP001275084"/>
    </source>
</evidence>
<evidence type="ECO:0000256" key="1">
    <source>
        <dbReference type="SAM" id="MobiDB-lite"/>
    </source>
</evidence>
<reference evidence="3" key="1">
    <citation type="journal article" date="2023" name="Mol. Phylogenet. Evol.">
        <title>Genome-scale phylogeny and comparative genomics of the fungal order Sordariales.</title>
        <authorList>
            <person name="Hensen N."/>
            <person name="Bonometti L."/>
            <person name="Westerberg I."/>
            <person name="Brannstrom I.O."/>
            <person name="Guillou S."/>
            <person name="Cros-Aarteil S."/>
            <person name="Calhoun S."/>
            <person name="Haridas S."/>
            <person name="Kuo A."/>
            <person name="Mondo S."/>
            <person name="Pangilinan J."/>
            <person name="Riley R."/>
            <person name="LaButti K."/>
            <person name="Andreopoulos B."/>
            <person name="Lipzen A."/>
            <person name="Chen C."/>
            <person name="Yan M."/>
            <person name="Daum C."/>
            <person name="Ng V."/>
            <person name="Clum A."/>
            <person name="Steindorff A."/>
            <person name="Ohm R.A."/>
            <person name="Martin F."/>
            <person name="Silar P."/>
            <person name="Natvig D.O."/>
            <person name="Lalanne C."/>
            <person name="Gautier V."/>
            <person name="Ament-Velasquez S.L."/>
            <person name="Kruys A."/>
            <person name="Hutchinson M.I."/>
            <person name="Powell A.J."/>
            <person name="Barry K."/>
            <person name="Miller A.N."/>
            <person name="Grigoriev I.V."/>
            <person name="Debuchy R."/>
            <person name="Gladieux P."/>
            <person name="Hiltunen Thoren M."/>
            <person name="Johannesson H."/>
        </authorList>
    </citation>
    <scope>NUCLEOTIDE SEQUENCE</scope>
    <source>
        <strain evidence="3">CBS 955.72</strain>
    </source>
</reference>
<feature type="compositionally biased region" description="Low complexity" evidence="1">
    <location>
        <begin position="52"/>
        <end position="65"/>
    </location>
</feature>
<organism evidence="3 4">
    <name type="scientific">Lasiosphaeria hispida</name>
    <dbReference type="NCBI Taxonomy" id="260671"/>
    <lineage>
        <taxon>Eukaryota</taxon>
        <taxon>Fungi</taxon>
        <taxon>Dikarya</taxon>
        <taxon>Ascomycota</taxon>
        <taxon>Pezizomycotina</taxon>
        <taxon>Sordariomycetes</taxon>
        <taxon>Sordariomycetidae</taxon>
        <taxon>Sordariales</taxon>
        <taxon>Lasiosphaeriaceae</taxon>
        <taxon>Lasiosphaeria</taxon>
    </lineage>
</organism>
<feature type="region of interest" description="Disordered" evidence="1">
    <location>
        <begin position="52"/>
        <end position="102"/>
    </location>
</feature>
<sequence>MVLFFTLYAASLFSAALFFLTFSSPLKPSARGPEMDGRVDFHYHGGRVCTTSTTTHTSASAGAEPGEAERPKTRLGKWKSTETPNSAKQDQHEEQADHCVRR</sequence>
<evidence type="ECO:0000256" key="2">
    <source>
        <dbReference type="SAM" id="SignalP"/>
    </source>
</evidence>